<dbReference type="SMART" id="SM00320">
    <property type="entry name" value="WD40"/>
    <property type="match status" value="2"/>
</dbReference>
<dbReference type="InterPro" id="IPR048720">
    <property type="entry name" value="PROPPIN"/>
</dbReference>
<evidence type="ECO:0000256" key="4">
    <source>
        <dbReference type="ARBA" id="ARBA00025740"/>
    </source>
</evidence>
<feature type="repeat" description="WD" evidence="5">
    <location>
        <begin position="188"/>
        <end position="216"/>
    </location>
</feature>
<organism evidence="6 7">
    <name type="scientific">Cymbomonas tetramitiformis</name>
    <dbReference type="NCBI Taxonomy" id="36881"/>
    <lineage>
        <taxon>Eukaryota</taxon>
        <taxon>Viridiplantae</taxon>
        <taxon>Chlorophyta</taxon>
        <taxon>Pyramimonadophyceae</taxon>
        <taxon>Pyramimonadales</taxon>
        <taxon>Pyramimonadaceae</taxon>
        <taxon>Cymbomonas</taxon>
    </lineage>
</organism>
<gene>
    <name evidence="6" type="ORF">CYMTET_25963</name>
</gene>
<comment type="similarity">
    <text evidence="4">Belongs to the WD repeat PROPPIN family.</text>
</comment>
<proteinExistence type="inferred from homology"/>
<accession>A0AAE0FTJ5</accession>
<dbReference type="InterPro" id="IPR001680">
    <property type="entry name" value="WD40_rpt"/>
</dbReference>
<dbReference type="PANTHER" id="PTHR11227">
    <property type="entry name" value="WD-REPEAT PROTEIN INTERACTING WITH PHOSPHOINOSIDES WIPI -RELATED"/>
    <property type="match status" value="1"/>
</dbReference>
<evidence type="ECO:0000313" key="6">
    <source>
        <dbReference type="EMBL" id="KAK3265343.1"/>
    </source>
</evidence>
<protein>
    <submittedName>
        <fullName evidence="6">Uncharacterized protein</fullName>
    </submittedName>
</protein>
<dbReference type="Proteomes" id="UP001190700">
    <property type="component" value="Unassembled WGS sequence"/>
</dbReference>
<dbReference type="AlphaFoldDB" id="A0AAE0FTJ5"/>
<dbReference type="EMBL" id="LGRX02013987">
    <property type="protein sequence ID" value="KAK3265343.1"/>
    <property type="molecule type" value="Genomic_DNA"/>
</dbReference>
<dbReference type="InterPro" id="IPR036322">
    <property type="entry name" value="WD40_repeat_dom_sf"/>
</dbReference>
<keyword evidence="2 5" id="KW-0853">WD repeat</keyword>
<evidence type="ECO:0000256" key="3">
    <source>
        <dbReference type="ARBA" id="ARBA00022737"/>
    </source>
</evidence>
<name>A0AAE0FTJ5_9CHLO</name>
<dbReference type="SUPFAM" id="SSF50978">
    <property type="entry name" value="WD40 repeat-like"/>
    <property type="match status" value="1"/>
</dbReference>
<evidence type="ECO:0000256" key="1">
    <source>
        <dbReference type="ARBA" id="ARBA00004623"/>
    </source>
</evidence>
<sequence>MRCNNRNSCKDILYANFNQDYSCVAVATREAVKIFHCDSHTCCFEDKCGAISFIEMLFSSSLLAMVGAGEQPALSPRRLRLVNTINHTCIANLSFPSSVLAARLSRKRLVVVLERKTMIYDLSTLELLETIDTAPNPRGVSALSQNDGNKCFYAYPGSATAGSIRPPRPCFTPPIVYDCHGLQVMCELRAHTTPLVALAFSPDGSMLASASEKGTIIRVHHIYQAAKLFTFRRGSYPATIQSMCFSPPSLSVPLLCVSSTTGTVHVFRLRDPPPSRHHGVPVRSSLLLLHALCADPSGAVSLEPVHLYPPSCSCCMLWADPSGAVSLEPIRLPAEAAGTPALCALVPTQTTVASAAEGGLGSRTDGAAAASSAATTGLGLATGCGGTGAVNAAVRARVLRAASHKDRGKSGIMELSCMALFPSV</sequence>
<dbReference type="InterPro" id="IPR015943">
    <property type="entry name" value="WD40/YVTN_repeat-like_dom_sf"/>
</dbReference>
<evidence type="ECO:0000256" key="5">
    <source>
        <dbReference type="PROSITE-ProRule" id="PRU00221"/>
    </source>
</evidence>
<dbReference type="Pfam" id="PF21032">
    <property type="entry name" value="PROPPIN"/>
    <property type="match status" value="1"/>
</dbReference>
<dbReference type="GO" id="GO:0034045">
    <property type="term" value="C:phagophore assembly site membrane"/>
    <property type="evidence" value="ECO:0007669"/>
    <property type="project" value="UniProtKB-SubCell"/>
</dbReference>
<evidence type="ECO:0000256" key="2">
    <source>
        <dbReference type="ARBA" id="ARBA00022574"/>
    </source>
</evidence>
<dbReference type="Gene3D" id="2.130.10.10">
    <property type="entry name" value="YVTN repeat-like/Quinoprotein amine dehydrogenase"/>
    <property type="match status" value="1"/>
</dbReference>
<keyword evidence="7" id="KW-1185">Reference proteome</keyword>
<comment type="caution">
    <text evidence="6">The sequence shown here is derived from an EMBL/GenBank/DDBJ whole genome shotgun (WGS) entry which is preliminary data.</text>
</comment>
<keyword evidence="3" id="KW-0677">Repeat</keyword>
<evidence type="ECO:0000313" key="7">
    <source>
        <dbReference type="Proteomes" id="UP001190700"/>
    </source>
</evidence>
<dbReference type="PROSITE" id="PS50082">
    <property type="entry name" value="WD_REPEATS_2"/>
    <property type="match status" value="1"/>
</dbReference>
<comment type="subcellular location">
    <subcellularLocation>
        <location evidence="1">Preautophagosomal structure membrane</location>
        <topology evidence="1">Peripheral membrane protein</topology>
    </subcellularLocation>
</comment>
<reference evidence="6 7" key="1">
    <citation type="journal article" date="2015" name="Genome Biol. Evol.">
        <title>Comparative Genomics of a Bacterivorous Green Alga Reveals Evolutionary Causalities and Consequences of Phago-Mixotrophic Mode of Nutrition.</title>
        <authorList>
            <person name="Burns J.A."/>
            <person name="Paasch A."/>
            <person name="Narechania A."/>
            <person name="Kim E."/>
        </authorList>
    </citation>
    <scope>NUCLEOTIDE SEQUENCE [LARGE SCALE GENOMIC DNA]</scope>
    <source>
        <strain evidence="6 7">PLY_AMNH</strain>
    </source>
</reference>